<dbReference type="InterPro" id="IPR010982">
    <property type="entry name" value="Lambda_DNA-bd_dom_sf"/>
</dbReference>
<evidence type="ECO:0000259" key="2">
    <source>
        <dbReference type="Pfam" id="PF01471"/>
    </source>
</evidence>
<gene>
    <name evidence="3" type="ORF">ABT404_05460</name>
</gene>
<dbReference type="Gene3D" id="1.10.260.40">
    <property type="entry name" value="lambda repressor-like DNA-binding domains"/>
    <property type="match status" value="1"/>
</dbReference>
<comment type="caution">
    <text evidence="3">The sequence shown here is derived from an EMBL/GenBank/DDBJ whole genome shotgun (WGS) entry which is preliminary data.</text>
</comment>
<feature type="compositionally biased region" description="Basic and acidic residues" evidence="1">
    <location>
        <begin position="90"/>
        <end position="110"/>
    </location>
</feature>
<dbReference type="EMBL" id="JBEPEK010000024">
    <property type="protein sequence ID" value="MER7178919.1"/>
    <property type="molecule type" value="Genomic_DNA"/>
</dbReference>
<keyword evidence="4" id="KW-1185">Reference proteome</keyword>
<accession>A0ABV1WPY3</accession>
<dbReference type="Pfam" id="PF01471">
    <property type="entry name" value="PG_binding_1"/>
    <property type="match status" value="1"/>
</dbReference>
<evidence type="ECO:0000313" key="3">
    <source>
        <dbReference type="EMBL" id="MER7178919.1"/>
    </source>
</evidence>
<protein>
    <submittedName>
        <fullName evidence="3">Peptidoglycan-binding protein</fullName>
    </submittedName>
</protein>
<evidence type="ECO:0000313" key="4">
    <source>
        <dbReference type="Proteomes" id="UP001474181"/>
    </source>
</evidence>
<feature type="domain" description="Peptidoglycan binding-like" evidence="2">
    <location>
        <begin position="221"/>
        <end position="276"/>
    </location>
</feature>
<dbReference type="InterPro" id="IPR002477">
    <property type="entry name" value="Peptidoglycan-bd-like"/>
</dbReference>
<dbReference type="CDD" id="cd00093">
    <property type="entry name" value="HTH_XRE"/>
    <property type="match status" value="1"/>
</dbReference>
<dbReference type="RefSeq" id="WP_350777680.1">
    <property type="nucleotide sequence ID" value="NZ_JBEPEK010000024.1"/>
</dbReference>
<dbReference type="Gene3D" id="1.10.101.10">
    <property type="entry name" value="PGBD-like superfamily/PGBD"/>
    <property type="match status" value="1"/>
</dbReference>
<dbReference type="InterPro" id="IPR001387">
    <property type="entry name" value="Cro/C1-type_HTH"/>
</dbReference>
<reference evidence="3 4" key="1">
    <citation type="submission" date="2024-06" db="EMBL/GenBank/DDBJ databases">
        <title>The Natural Products Discovery Center: Release of the First 8490 Sequenced Strains for Exploring Actinobacteria Biosynthetic Diversity.</title>
        <authorList>
            <person name="Kalkreuter E."/>
            <person name="Kautsar S.A."/>
            <person name="Yang D."/>
            <person name="Bader C.D."/>
            <person name="Teijaro C.N."/>
            <person name="Fluegel L."/>
            <person name="Davis C.M."/>
            <person name="Simpson J.R."/>
            <person name="Lauterbach L."/>
            <person name="Steele A.D."/>
            <person name="Gui C."/>
            <person name="Meng S."/>
            <person name="Li G."/>
            <person name="Viehrig K."/>
            <person name="Ye F."/>
            <person name="Su P."/>
            <person name="Kiefer A.F."/>
            <person name="Nichols A."/>
            <person name="Cepeda A.J."/>
            <person name="Yan W."/>
            <person name="Fan B."/>
            <person name="Jiang Y."/>
            <person name="Adhikari A."/>
            <person name="Zheng C.-J."/>
            <person name="Schuster L."/>
            <person name="Cowan T.M."/>
            <person name="Smanski M.J."/>
            <person name="Chevrette M.G."/>
            <person name="De Carvalho L.P.S."/>
            <person name="Shen B."/>
        </authorList>
    </citation>
    <scope>NUCLEOTIDE SEQUENCE [LARGE SCALE GENOMIC DNA]</scope>
    <source>
        <strain evidence="3 4">NPDC000234</strain>
    </source>
</reference>
<evidence type="ECO:0000256" key="1">
    <source>
        <dbReference type="SAM" id="MobiDB-lite"/>
    </source>
</evidence>
<proteinExistence type="predicted"/>
<dbReference type="SUPFAM" id="SSF47090">
    <property type="entry name" value="PGBD-like"/>
    <property type="match status" value="1"/>
</dbReference>
<feature type="region of interest" description="Disordered" evidence="1">
    <location>
        <begin position="90"/>
        <end position="138"/>
    </location>
</feature>
<sequence>MARWKALPAGLDPAVVEFVAELRRLKDASGLSLRDLATGTGYSSSSWERYLGGRLLPPREAVESMATMVAADTARLLARYERAGDAWRRDHLDDSGAGEEPERGRGREEGASAAPGVLVVPVDPGEGPREGAAAVGKGVGSRPRNLLRQLATVGLSAAAGAVIAVLVMEPGHSASAVAVPRTTATAARPVPYTCHFVRKAGLWYAGNSATRTDHLQVDMWGPEVAELQCLLQHAGESPGGVDGNFGPLTESAVISAQKAFHLDVDGQVGPRTWAALRR</sequence>
<dbReference type="InterPro" id="IPR036365">
    <property type="entry name" value="PGBD-like_sf"/>
</dbReference>
<dbReference type="Pfam" id="PF13560">
    <property type="entry name" value="HTH_31"/>
    <property type="match status" value="1"/>
</dbReference>
<dbReference type="Proteomes" id="UP001474181">
    <property type="component" value="Unassembled WGS sequence"/>
</dbReference>
<name>A0ABV1WPY3_9ACTN</name>
<organism evidence="3 4">
    <name type="scientific">Streptomyces hyaluromycini</name>
    <dbReference type="NCBI Taxonomy" id="1377993"/>
    <lineage>
        <taxon>Bacteria</taxon>
        <taxon>Bacillati</taxon>
        <taxon>Actinomycetota</taxon>
        <taxon>Actinomycetes</taxon>
        <taxon>Kitasatosporales</taxon>
        <taxon>Streptomycetaceae</taxon>
        <taxon>Streptomyces</taxon>
    </lineage>
</organism>
<dbReference type="InterPro" id="IPR036366">
    <property type="entry name" value="PGBDSf"/>
</dbReference>